<accession>A0A9W9YTU1</accession>
<reference evidence="3" key="1">
    <citation type="submission" date="2023-01" db="EMBL/GenBank/DDBJ databases">
        <title>Genome assembly of the deep-sea coral Lophelia pertusa.</title>
        <authorList>
            <person name="Herrera S."/>
            <person name="Cordes E."/>
        </authorList>
    </citation>
    <scope>NUCLEOTIDE SEQUENCE</scope>
    <source>
        <strain evidence="3">USNM1676648</strain>
        <tissue evidence="3">Polyp</tissue>
    </source>
</reference>
<feature type="compositionally biased region" description="Polar residues" evidence="1">
    <location>
        <begin position="81"/>
        <end position="95"/>
    </location>
</feature>
<feature type="domain" description="Protein UNC80 C-terminal" evidence="2">
    <location>
        <begin position="3"/>
        <end position="68"/>
    </location>
</feature>
<name>A0A9W9YTU1_9CNID</name>
<protein>
    <submittedName>
        <fullName evidence="3">Ion transmembrane transport</fullName>
    </submittedName>
</protein>
<dbReference type="InterPro" id="IPR046460">
    <property type="entry name" value="UNC80_C"/>
</dbReference>
<evidence type="ECO:0000259" key="2">
    <source>
        <dbReference type="Pfam" id="PF20262"/>
    </source>
</evidence>
<feature type="region of interest" description="Disordered" evidence="1">
    <location>
        <begin position="71"/>
        <end position="95"/>
    </location>
</feature>
<evidence type="ECO:0000313" key="4">
    <source>
        <dbReference type="Proteomes" id="UP001163046"/>
    </source>
</evidence>
<evidence type="ECO:0000313" key="3">
    <source>
        <dbReference type="EMBL" id="KAJ7369352.1"/>
    </source>
</evidence>
<proteinExistence type="predicted"/>
<dbReference type="EMBL" id="MU827049">
    <property type="protein sequence ID" value="KAJ7369352.1"/>
    <property type="molecule type" value="Genomic_DNA"/>
</dbReference>
<keyword evidence="3" id="KW-0812">Transmembrane</keyword>
<keyword evidence="3" id="KW-0472">Membrane</keyword>
<dbReference type="Pfam" id="PF20262">
    <property type="entry name" value="UNC80_C"/>
    <property type="match status" value="1"/>
</dbReference>
<evidence type="ECO:0000256" key="1">
    <source>
        <dbReference type="SAM" id="MobiDB-lite"/>
    </source>
</evidence>
<gene>
    <name evidence="3" type="primary">unc-80_3</name>
    <name evidence="3" type="ORF">OS493_039660</name>
</gene>
<dbReference type="AlphaFoldDB" id="A0A9W9YTU1"/>
<sequence>MQALDEIPQTKDALLILVSDYIRICAPRLEELEELSLPPRYTVPELLDSISVNIHDRCALPLLKGSPEALETASVAHPEKSQQNVRETPSTNLTS</sequence>
<comment type="caution">
    <text evidence="3">The sequence shown here is derived from an EMBL/GenBank/DDBJ whole genome shotgun (WGS) entry which is preliminary data.</text>
</comment>
<keyword evidence="4" id="KW-1185">Reference proteome</keyword>
<dbReference type="Proteomes" id="UP001163046">
    <property type="component" value="Unassembled WGS sequence"/>
</dbReference>
<organism evidence="3 4">
    <name type="scientific">Desmophyllum pertusum</name>
    <dbReference type="NCBI Taxonomy" id="174260"/>
    <lineage>
        <taxon>Eukaryota</taxon>
        <taxon>Metazoa</taxon>
        <taxon>Cnidaria</taxon>
        <taxon>Anthozoa</taxon>
        <taxon>Hexacorallia</taxon>
        <taxon>Scleractinia</taxon>
        <taxon>Caryophylliina</taxon>
        <taxon>Caryophylliidae</taxon>
        <taxon>Desmophyllum</taxon>
    </lineage>
</organism>